<keyword evidence="1" id="KW-0812">Transmembrane</keyword>
<keyword evidence="3" id="KW-1185">Reference proteome</keyword>
<accession>A0AA36G6S7</accession>
<dbReference type="AlphaFoldDB" id="A0AA36G6S7"/>
<evidence type="ECO:0000313" key="2">
    <source>
        <dbReference type="EMBL" id="CAJ0581449.1"/>
    </source>
</evidence>
<sequence>MRVPKGAPLTLNLRLRQALPFFNRFNQIPLGTWAVVSVVTITGLGFFAVGVYPKLNHDYYAEAQARERALIDATKEELAQGQNVWRDPFERKEKK</sequence>
<reference evidence="2" key="1">
    <citation type="submission" date="2023-06" db="EMBL/GenBank/DDBJ databases">
        <authorList>
            <person name="Delattre M."/>
        </authorList>
    </citation>
    <scope>NUCLEOTIDE SEQUENCE</scope>
    <source>
        <strain evidence="2">AF72</strain>
    </source>
</reference>
<comment type="caution">
    <text evidence="2">The sequence shown here is derived from an EMBL/GenBank/DDBJ whole genome shotgun (WGS) entry which is preliminary data.</text>
</comment>
<feature type="non-terminal residue" evidence="2">
    <location>
        <position position="95"/>
    </location>
</feature>
<dbReference type="Proteomes" id="UP001177023">
    <property type="component" value="Unassembled WGS sequence"/>
</dbReference>
<protein>
    <submittedName>
        <fullName evidence="2">Uncharacterized protein</fullName>
    </submittedName>
</protein>
<organism evidence="2 3">
    <name type="scientific">Mesorhabditis spiculigera</name>
    <dbReference type="NCBI Taxonomy" id="96644"/>
    <lineage>
        <taxon>Eukaryota</taxon>
        <taxon>Metazoa</taxon>
        <taxon>Ecdysozoa</taxon>
        <taxon>Nematoda</taxon>
        <taxon>Chromadorea</taxon>
        <taxon>Rhabditida</taxon>
        <taxon>Rhabditina</taxon>
        <taxon>Rhabditomorpha</taxon>
        <taxon>Rhabditoidea</taxon>
        <taxon>Rhabditidae</taxon>
        <taxon>Mesorhabditinae</taxon>
        <taxon>Mesorhabditis</taxon>
    </lineage>
</organism>
<gene>
    <name evidence="2" type="ORF">MSPICULIGERA_LOCUS19608</name>
</gene>
<dbReference type="EMBL" id="CATQJA010002663">
    <property type="protein sequence ID" value="CAJ0581449.1"/>
    <property type="molecule type" value="Genomic_DNA"/>
</dbReference>
<keyword evidence="1" id="KW-0472">Membrane</keyword>
<name>A0AA36G6S7_9BILA</name>
<evidence type="ECO:0000256" key="1">
    <source>
        <dbReference type="SAM" id="Phobius"/>
    </source>
</evidence>
<evidence type="ECO:0000313" key="3">
    <source>
        <dbReference type="Proteomes" id="UP001177023"/>
    </source>
</evidence>
<proteinExistence type="predicted"/>
<keyword evidence="1" id="KW-1133">Transmembrane helix</keyword>
<feature type="transmembrane region" description="Helical" evidence="1">
    <location>
        <begin position="30"/>
        <end position="52"/>
    </location>
</feature>